<comment type="caution">
    <text evidence="4">The sequence shown here is derived from an EMBL/GenBank/DDBJ whole genome shotgun (WGS) entry which is preliminary data.</text>
</comment>
<name>A0A6G0XY13_9STRA</name>
<evidence type="ECO:0000313" key="5">
    <source>
        <dbReference type="Proteomes" id="UP000481153"/>
    </source>
</evidence>
<dbReference type="InterPro" id="IPR027038">
    <property type="entry name" value="RanGap"/>
</dbReference>
<dbReference type="GO" id="GO:0005096">
    <property type="term" value="F:GTPase activator activity"/>
    <property type="evidence" value="ECO:0007669"/>
    <property type="project" value="UniProtKB-KW"/>
</dbReference>
<sequence length="355" mass="40278">MSTPPTPSSSMHTKHSLVQLCLQAIAKHIWCFYTAKLLDDNKANRYHELFQVFDVALVERLRDDGEFVQAIMASLSRNRHARAYAKLLFDNKHILDAKDMAHFHLDFLQRRAEPSKEELQPMSPTEDEIDQTFSVEPRTLAFPLSLDENHKLESLVKQDVPLTNFGAHAISDLIRREDRLERLSLVSCQLGTAGMILLADAIAESKSLRVLDVSNPSWTNSKSHRNYITNSGIKALSLALQTNTSLEKARTVNQLDMIQGVDRARWESCRLQRWHCHGASDLGKMDKGSERCSTRIRRAAKALLDAFERSASLMDLDLEWCDLPPGMGMHLVRVREMKQEAATAKSHYNSRVSLS</sequence>
<dbReference type="AlphaFoldDB" id="A0A6G0XY13"/>
<organism evidence="4 5">
    <name type="scientific">Aphanomyces euteiches</name>
    <dbReference type="NCBI Taxonomy" id="100861"/>
    <lineage>
        <taxon>Eukaryota</taxon>
        <taxon>Sar</taxon>
        <taxon>Stramenopiles</taxon>
        <taxon>Oomycota</taxon>
        <taxon>Saprolegniomycetes</taxon>
        <taxon>Saprolegniales</taxon>
        <taxon>Verrucalvaceae</taxon>
        <taxon>Aphanomyces</taxon>
    </lineage>
</organism>
<dbReference type="PANTHER" id="PTHR24113">
    <property type="entry name" value="RAN GTPASE-ACTIVATING PROTEIN 1"/>
    <property type="match status" value="1"/>
</dbReference>
<dbReference type="InterPro" id="IPR032675">
    <property type="entry name" value="LRR_dom_sf"/>
</dbReference>
<dbReference type="VEuPathDB" id="FungiDB:AeMF1_001275"/>
<keyword evidence="5" id="KW-1185">Reference proteome</keyword>
<evidence type="ECO:0000313" key="4">
    <source>
        <dbReference type="EMBL" id="KAF0745399.1"/>
    </source>
</evidence>
<evidence type="ECO:0000256" key="1">
    <source>
        <dbReference type="ARBA" id="ARBA00022468"/>
    </source>
</evidence>
<reference evidence="4 5" key="1">
    <citation type="submission" date="2019-07" db="EMBL/GenBank/DDBJ databases">
        <title>Genomics analysis of Aphanomyces spp. identifies a new class of oomycete effector associated with host adaptation.</title>
        <authorList>
            <person name="Gaulin E."/>
        </authorList>
    </citation>
    <scope>NUCLEOTIDE SEQUENCE [LARGE SCALE GENOMIC DNA]</scope>
    <source>
        <strain evidence="4 5">ATCC 201684</strain>
    </source>
</reference>
<protein>
    <submittedName>
        <fullName evidence="4">Uncharacterized protein</fullName>
    </submittedName>
</protein>
<keyword evidence="2" id="KW-0433">Leucine-rich repeat</keyword>
<dbReference type="GO" id="GO:0031267">
    <property type="term" value="F:small GTPase binding"/>
    <property type="evidence" value="ECO:0007669"/>
    <property type="project" value="TreeGrafter"/>
</dbReference>
<keyword evidence="3" id="KW-0677">Repeat</keyword>
<dbReference type="Proteomes" id="UP000481153">
    <property type="component" value="Unassembled WGS sequence"/>
</dbReference>
<keyword evidence="1" id="KW-0343">GTPase activation</keyword>
<dbReference type="GO" id="GO:0048471">
    <property type="term" value="C:perinuclear region of cytoplasm"/>
    <property type="evidence" value="ECO:0007669"/>
    <property type="project" value="TreeGrafter"/>
</dbReference>
<dbReference type="GO" id="GO:0005829">
    <property type="term" value="C:cytosol"/>
    <property type="evidence" value="ECO:0007669"/>
    <property type="project" value="TreeGrafter"/>
</dbReference>
<dbReference type="SMART" id="SM00368">
    <property type="entry name" value="LRR_RI"/>
    <property type="match status" value="3"/>
</dbReference>
<dbReference type="GO" id="GO:0005634">
    <property type="term" value="C:nucleus"/>
    <property type="evidence" value="ECO:0007669"/>
    <property type="project" value="TreeGrafter"/>
</dbReference>
<evidence type="ECO:0000256" key="2">
    <source>
        <dbReference type="ARBA" id="ARBA00022614"/>
    </source>
</evidence>
<dbReference type="SUPFAM" id="SSF52047">
    <property type="entry name" value="RNI-like"/>
    <property type="match status" value="1"/>
</dbReference>
<dbReference type="GO" id="GO:0006913">
    <property type="term" value="P:nucleocytoplasmic transport"/>
    <property type="evidence" value="ECO:0007669"/>
    <property type="project" value="TreeGrafter"/>
</dbReference>
<proteinExistence type="predicted"/>
<dbReference type="PANTHER" id="PTHR24113:SF12">
    <property type="entry name" value="RAN GTPASE-ACTIVATING PROTEIN 1"/>
    <property type="match status" value="1"/>
</dbReference>
<dbReference type="Gene3D" id="3.80.10.10">
    <property type="entry name" value="Ribonuclease Inhibitor"/>
    <property type="match status" value="1"/>
</dbReference>
<evidence type="ECO:0000256" key="3">
    <source>
        <dbReference type="ARBA" id="ARBA00022737"/>
    </source>
</evidence>
<gene>
    <name evidence="4" type="ORF">Ae201684_000418</name>
</gene>
<accession>A0A6G0XY13</accession>
<dbReference type="EMBL" id="VJMJ01000002">
    <property type="protein sequence ID" value="KAF0745399.1"/>
    <property type="molecule type" value="Genomic_DNA"/>
</dbReference>